<dbReference type="Proteomes" id="UP000285123">
    <property type="component" value="Unassembled WGS sequence"/>
</dbReference>
<accession>A0A423PEB2</accession>
<evidence type="ECO:0000313" key="8">
    <source>
        <dbReference type="EMBL" id="ROO23910.1"/>
    </source>
</evidence>
<dbReference type="Gene3D" id="3.30.420.40">
    <property type="match status" value="2"/>
</dbReference>
<dbReference type="InterPro" id="IPR043129">
    <property type="entry name" value="ATPase_NBD"/>
</dbReference>
<comment type="subcellular location">
    <subcellularLocation>
        <location evidence="1">Cytoplasm</location>
    </subcellularLocation>
</comment>
<dbReference type="EMBL" id="AYKF01000132">
    <property type="protein sequence ID" value="ROO23910.1"/>
    <property type="molecule type" value="Genomic_DNA"/>
</dbReference>
<keyword evidence="4" id="KW-0963">Cytoplasm</keyword>
<evidence type="ECO:0000256" key="4">
    <source>
        <dbReference type="ARBA" id="ARBA00022490"/>
    </source>
</evidence>
<dbReference type="FunFam" id="3.30.420.40:FF:000097">
    <property type="entry name" value="tRNA threonylcarbamoyladenosine biosynthesis protein TsaB"/>
    <property type="match status" value="1"/>
</dbReference>
<dbReference type="NCBIfam" id="TIGR03725">
    <property type="entry name" value="T6A_YeaZ"/>
    <property type="match status" value="1"/>
</dbReference>
<reference evidence="8 9" key="1">
    <citation type="submission" date="2013-10" db="EMBL/GenBank/DDBJ databases">
        <title>Salinisphaera halophila YIM 95161 Genome Sequencing.</title>
        <authorList>
            <person name="Lai Q."/>
            <person name="Li C."/>
            <person name="Shao Z."/>
        </authorList>
    </citation>
    <scope>NUCLEOTIDE SEQUENCE [LARGE SCALE GENOMIC DNA]</scope>
    <source>
        <strain evidence="8 9">YIM 95161</strain>
    </source>
</reference>
<dbReference type="Pfam" id="PF00814">
    <property type="entry name" value="TsaD"/>
    <property type="match status" value="1"/>
</dbReference>
<protein>
    <recommendedName>
        <fullName evidence="3">tRNA threonylcarbamoyladenosine biosynthesis protein TsaB</fullName>
    </recommendedName>
    <alternativeName>
        <fullName evidence="6">t(6)A37 threonylcarbamoyladenosine biosynthesis protein TsaB</fullName>
    </alternativeName>
</protein>
<dbReference type="SUPFAM" id="SSF53067">
    <property type="entry name" value="Actin-like ATPase domain"/>
    <property type="match status" value="2"/>
</dbReference>
<name>A0A423PEB2_9GAMM</name>
<comment type="caution">
    <text evidence="8">The sequence shown here is derived from an EMBL/GenBank/DDBJ whole genome shotgun (WGS) entry which is preliminary data.</text>
</comment>
<gene>
    <name evidence="8" type="ORF">SAHL_16245</name>
</gene>
<dbReference type="GO" id="GO:0005829">
    <property type="term" value="C:cytosol"/>
    <property type="evidence" value="ECO:0007669"/>
    <property type="project" value="TreeGrafter"/>
</dbReference>
<evidence type="ECO:0000259" key="7">
    <source>
        <dbReference type="Pfam" id="PF00814"/>
    </source>
</evidence>
<dbReference type="PANTHER" id="PTHR11735">
    <property type="entry name" value="TRNA N6-ADENOSINE THREONYLCARBAMOYLTRANSFERASE"/>
    <property type="match status" value="1"/>
</dbReference>
<dbReference type="PANTHER" id="PTHR11735:SF11">
    <property type="entry name" value="TRNA THREONYLCARBAMOYLADENOSINE BIOSYNTHESIS PROTEIN TSAB"/>
    <property type="match status" value="1"/>
</dbReference>
<dbReference type="GO" id="GO:0002949">
    <property type="term" value="P:tRNA threonylcarbamoyladenosine modification"/>
    <property type="evidence" value="ECO:0007669"/>
    <property type="project" value="InterPro"/>
</dbReference>
<organism evidence="8 9">
    <name type="scientific">Salinisphaera orenii YIM 95161</name>
    <dbReference type="NCBI Taxonomy" id="1051139"/>
    <lineage>
        <taxon>Bacteria</taxon>
        <taxon>Pseudomonadati</taxon>
        <taxon>Pseudomonadota</taxon>
        <taxon>Gammaproteobacteria</taxon>
        <taxon>Salinisphaerales</taxon>
        <taxon>Salinisphaeraceae</taxon>
        <taxon>Salinisphaera</taxon>
    </lineage>
</organism>
<dbReference type="OrthoDB" id="9809995at2"/>
<evidence type="ECO:0000256" key="1">
    <source>
        <dbReference type="ARBA" id="ARBA00004496"/>
    </source>
</evidence>
<feature type="domain" description="Gcp-like" evidence="7">
    <location>
        <begin position="31"/>
        <end position="152"/>
    </location>
</feature>
<evidence type="ECO:0000313" key="9">
    <source>
        <dbReference type="Proteomes" id="UP000285123"/>
    </source>
</evidence>
<evidence type="ECO:0000256" key="6">
    <source>
        <dbReference type="ARBA" id="ARBA00032446"/>
    </source>
</evidence>
<proteinExistence type="inferred from homology"/>
<dbReference type="AlphaFoldDB" id="A0A423PEB2"/>
<dbReference type="InterPro" id="IPR000905">
    <property type="entry name" value="Gcp-like_dom"/>
</dbReference>
<evidence type="ECO:0000256" key="2">
    <source>
        <dbReference type="ARBA" id="ARBA00010493"/>
    </source>
</evidence>
<evidence type="ECO:0000256" key="5">
    <source>
        <dbReference type="ARBA" id="ARBA00022694"/>
    </source>
</evidence>
<dbReference type="InterPro" id="IPR022496">
    <property type="entry name" value="T6A_TsaB"/>
</dbReference>
<keyword evidence="5" id="KW-0819">tRNA processing</keyword>
<comment type="similarity">
    <text evidence="2">Belongs to the KAE1 / TsaD family. TsaB subfamily.</text>
</comment>
<dbReference type="RefSeq" id="WP_123592446.1">
    <property type="nucleotide sequence ID" value="NZ_AYKF01000132.1"/>
</dbReference>
<sequence length="231" mass="23531">MKLLALDASTQALSVALFDSNAPADVREHFEVAPQAHARRLLPAAERLLAEAGWPLAALDGLAFGRGPGAFTGLRIAAGLIQGLAAGLDRPVVPISTLAALAAQAFAGDSADAVRVVQDARMGEVYVGDFSRGESGPSAVGDERVIEPARLDADPSAIARAGNGWPLLAAARGLSAGHYAVAAEAPHAADIARLAAVALAAGDGVPAFRALPVYVRDDVARKPARATHSQS</sequence>
<evidence type="ECO:0000256" key="3">
    <source>
        <dbReference type="ARBA" id="ARBA00019012"/>
    </source>
</evidence>